<evidence type="ECO:0000256" key="2">
    <source>
        <dbReference type="ARBA" id="ARBA00022862"/>
    </source>
</evidence>
<feature type="domain" description="Thioredoxin" evidence="4">
    <location>
        <begin position="2"/>
        <end position="148"/>
    </location>
</feature>
<evidence type="ECO:0000256" key="1">
    <source>
        <dbReference type="ARBA" id="ARBA00022559"/>
    </source>
</evidence>
<evidence type="ECO:0000259" key="4">
    <source>
        <dbReference type="PROSITE" id="PS51352"/>
    </source>
</evidence>
<keyword evidence="1" id="KW-0575">Peroxidase</keyword>
<evidence type="ECO:0000313" key="5">
    <source>
        <dbReference type="EMBL" id="QDB78967.1"/>
    </source>
</evidence>
<accession>A0ABX5VKJ3</accession>
<dbReference type="Proteomes" id="UP000313948">
    <property type="component" value="Chromosome"/>
</dbReference>
<dbReference type="PROSITE" id="PS51352">
    <property type="entry name" value="THIOREDOXIN_2"/>
    <property type="match status" value="1"/>
</dbReference>
<name>A0ABX5VKJ3_9MICO</name>
<dbReference type="InterPro" id="IPR050455">
    <property type="entry name" value="Tpx_Peroxidase_subfamily"/>
</dbReference>
<dbReference type="EMBL" id="CP040899">
    <property type="protein sequence ID" value="QDB78967.1"/>
    <property type="molecule type" value="Genomic_DNA"/>
</dbReference>
<dbReference type="InterPro" id="IPR000866">
    <property type="entry name" value="AhpC/TSA"/>
</dbReference>
<dbReference type="Gene3D" id="3.40.30.10">
    <property type="entry name" value="Glutaredoxin"/>
    <property type="match status" value="1"/>
</dbReference>
<organism evidence="5 6">
    <name type="scientific">Georgenia wutianyii</name>
    <dbReference type="NCBI Taxonomy" id="2585135"/>
    <lineage>
        <taxon>Bacteria</taxon>
        <taxon>Bacillati</taxon>
        <taxon>Actinomycetota</taxon>
        <taxon>Actinomycetes</taxon>
        <taxon>Micrococcales</taxon>
        <taxon>Bogoriellaceae</taxon>
        <taxon>Georgenia</taxon>
    </lineage>
</organism>
<keyword evidence="2" id="KW-0049">Antioxidant</keyword>
<reference evidence="5 6" key="1">
    <citation type="submission" date="2019-05" db="EMBL/GenBank/DDBJ databases">
        <title>Georgenia *** sp. nov., and Georgenia *** sp. nov., isolated from the intestinal contents of plateau pika (Ochotona curzoniae) in the Qinghai-Tibet plateau of China.</title>
        <authorList>
            <person name="Tian Z."/>
        </authorList>
    </citation>
    <scope>NUCLEOTIDE SEQUENCE [LARGE SCALE GENOMIC DNA]</scope>
    <source>
        <strain evidence="5 6">Z294</strain>
    </source>
</reference>
<evidence type="ECO:0000256" key="3">
    <source>
        <dbReference type="ARBA" id="ARBA00023284"/>
    </source>
</evidence>
<keyword evidence="1" id="KW-0560">Oxidoreductase</keyword>
<dbReference type="InterPro" id="IPR013766">
    <property type="entry name" value="Thioredoxin_domain"/>
</dbReference>
<keyword evidence="6" id="KW-1185">Reference proteome</keyword>
<keyword evidence="3" id="KW-0676">Redox-active center</keyword>
<sequence>MVAVADRAPVLELPDTHGTPVRLGGRRERPQLVVFLPFAFSRVCGGELRALVSEPLDGADLAVLSCDPLFALRAWAEQEGATFPLLSDFWPHGAAARAFGVLDETSGAPTRASFLLDGDGVVAWSVHSPAGVARSVADYRAAVAALTA</sequence>
<dbReference type="Pfam" id="PF00578">
    <property type="entry name" value="AhpC-TSA"/>
    <property type="match status" value="1"/>
</dbReference>
<dbReference type="InterPro" id="IPR036249">
    <property type="entry name" value="Thioredoxin-like_sf"/>
</dbReference>
<protein>
    <submittedName>
        <fullName evidence="5">Redoxin domain-containing protein</fullName>
    </submittedName>
</protein>
<dbReference type="RefSeq" id="WP_139948238.1">
    <property type="nucleotide sequence ID" value="NZ_CP040899.1"/>
</dbReference>
<gene>
    <name evidence="5" type="ORF">FE251_05955</name>
</gene>
<proteinExistence type="predicted"/>
<dbReference type="SUPFAM" id="SSF52833">
    <property type="entry name" value="Thioredoxin-like"/>
    <property type="match status" value="1"/>
</dbReference>
<evidence type="ECO:0000313" key="6">
    <source>
        <dbReference type="Proteomes" id="UP000313948"/>
    </source>
</evidence>
<dbReference type="PANTHER" id="PTHR43110">
    <property type="entry name" value="THIOL PEROXIDASE"/>
    <property type="match status" value="1"/>
</dbReference>
<dbReference type="PANTHER" id="PTHR43110:SF1">
    <property type="entry name" value="THIOL PEROXIDASE"/>
    <property type="match status" value="1"/>
</dbReference>